<keyword evidence="1" id="KW-0812">Transmembrane</keyword>
<proteinExistence type="predicted"/>
<name>A0A6H5J1S1_9HYME</name>
<sequence>MAREKATTKRTNIFDSLFVQNNCTERRLVAHIEAQQQHVLVRGCCCTPAGIIYTDDVPLGFAKFAKTDRCGYTRAYVYGRCSCTLRVGTRTQSGAHRIPLELGFGLKRALQRTSSAVVGISRLSLSLSLSRLHCAHVTLYTFNILIYTAFANACPARGLSTEQLRRHALAHSWRNCRPARKRPSAKFTSSLPSSYSRAQQHTRKIKAGSLQLQFEVYARPAREKVSPALVVAIALRIGYVVIYTVSSI</sequence>
<gene>
    <name evidence="2" type="ORF">TBRA_LOCUS15941</name>
</gene>
<keyword evidence="3" id="KW-1185">Reference proteome</keyword>
<protein>
    <submittedName>
        <fullName evidence="2">Uncharacterized protein</fullName>
    </submittedName>
</protein>
<evidence type="ECO:0000256" key="1">
    <source>
        <dbReference type="SAM" id="Phobius"/>
    </source>
</evidence>
<dbReference type="AlphaFoldDB" id="A0A6H5J1S1"/>
<reference evidence="2 3" key="1">
    <citation type="submission" date="2020-02" db="EMBL/GenBank/DDBJ databases">
        <authorList>
            <person name="Ferguson B K."/>
        </authorList>
    </citation>
    <scope>NUCLEOTIDE SEQUENCE [LARGE SCALE GENOMIC DNA]</scope>
</reference>
<keyword evidence="1" id="KW-0472">Membrane</keyword>
<dbReference type="Proteomes" id="UP000479190">
    <property type="component" value="Unassembled WGS sequence"/>
</dbReference>
<evidence type="ECO:0000313" key="3">
    <source>
        <dbReference type="Proteomes" id="UP000479190"/>
    </source>
</evidence>
<keyword evidence="1" id="KW-1133">Transmembrane helix</keyword>
<organism evidence="2 3">
    <name type="scientific">Trichogramma brassicae</name>
    <dbReference type="NCBI Taxonomy" id="86971"/>
    <lineage>
        <taxon>Eukaryota</taxon>
        <taxon>Metazoa</taxon>
        <taxon>Ecdysozoa</taxon>
        <taxon>Arthropoda</taxon>
        <taxon>Hexapoda</taxon>
        <taxon>Insecta</taxon>
        <taxon>Pterygota</taxon>
        <taxon>Neoptera</taxon>
        <taxon>Endopterygota</taxon>
        <taxon>Hymenoptera</taxon>
        <taxon>Apocrita</taxon>
        <taxon>Proctotrupomorpha</taxon>
        <taxon>Chalcidoidea</taxon>
        <taxon>Trichogrammatidae</taxon>
        <taxon>Trichogramma</taxon>
    </lineage>
</organism>
<accession>A0A6H5J1S1</accession>
<evidence type="ECO:0000313" key="2">
    <source>
        <dbReference type="EMBL" id="CAB0044353.1"/>
    </source>
</evidence>
<feature type="transmembrane region" description="Helical" evidence="1">
    <location>
        <begin position="228"/>
        <end position="246"/>
    </location>
</feature>
<dbReference type="EMBL" id="CADCXV010001427">
    <property type="protein sequence ID" value="CAB0044353.1"/>
    <property type="molecule type" value="Genomic_DNA"/>
</dbReference>